<dbReference type="InterPro" id="IPR050741">
    <property type="entry name" value="Acyl-CoA_dehydrogenase"/>
</dbReference>
<evidence type="ECO:0000313" key="4">
    <source>
        <dbReference type="EMBL" id="GGP01723.1"/>
    </source>
</evidence>
<keyword evidence="1" id="KW-0285">Flavoprotein</keyword>
<dbReference type="GO" id="GO:0005737">
    <property type="term" value="C:cytoplasm"/>
    <property type="evidence" value="ECO:0007669"/>
    <property type="project" value="TreeGrafter"/>
</dbReference>
<dbReference type="Gene3D" id="1.20.140.10">
    <property type="entry name" value="Butyryl-CoA Dehydrogenase, subunit A, domain 3"/>
    <property type="match status" value="1"/>
</dbReference>
<evidence type="ECO:0000313" key="5">
    <source>
        <dbReference type="Proteomes" id="UP000660745"/>
    </source>
</evidence>
<dbReference type="InterPro" id="IPR046373">
    <property type="entry name" value="Acyl-CoA_Oxase/DH_mid-dom_sf"/>
</dbReference>
<dbReference type="InterPro" id="IPR036250">
    <property type="entry name" value="AcylCo_DH-like_C"/>
</dbReference>
<dbReference type="PANTHER" id="PTHR48083:SF2">
    <property type="entry name" value="MEDIUM-CHAIN SPECIFIC ACYL-COA DEHYDROGENASE, MITOCHONDRIAL"/>
    <property type="match status" value="1"/>
</dbReference>
<evidence type="ECO:0000256" key="1">
    <source>
        <dbReference type="ARBA" id="ARBA00022630"/>
    </source>
</evidence>
<reference evidence="4" key="2">
    <citation type="submission" date="2020-09" db="EMBL/GenBank/DDBJ databases">
        <authorList>
            <person name="Sun Q."/>
            <person name="Zhou Y."/>
        </authorList>
    </citation>
    <scope>NUCLEOTIDE SEQUENCE</scope>
    <source>
        <strain evidence="4">CGMCC 4.7430</strain>
    </source>
</reference>
<organism evidence="4 5">
    <name type="scientific">Nonomuraea glycinis</name>
    <dbReference type="NCBI Taxonomy" id="2047744"/>
    <lineage>
        <taxon>Bacteria</taxon>
        <taxon>Bacillati</taxon>
        <taxon>Actinomycetota</taxon>
        <taxon>Actinomycetes</taxon>
        <taxon>Streptosporangiales</taxon>
        <taxon>Streptosporangiaceae</taxon>
        <taxon>Nonomuraea</taxon>
    </lineage>
</organism>
<feature type="domain" description="Acyl-CoA dehydrogenase/oxidase C-terminal" evidence="3">
    <location>
        <begin position="186"/>
        <end position="306"/>
    </location>
</feature>
<dbReference type="PANTHER" id="PTHR48083">
    <property type="entry name" value="MEDIUM-CHAIN SPECIFIC ACYL-COA DEHYDROGENASE, MITOCHONDRIAL-RELATED"/>
    <property type="match status" value="1"/>
</dbReference>
<comment type="caution">
    <text evidence="4">The sequence shown here is derived from an EMBL/GenBank/DDBJ whole genome shotgun (WGS) entry which is preliminary data.</text>
</comment>
<proteinExistence type="predicted"/>
<dbReference type="AlphaFoldDB" id="A0A918A0S9"/>
<dbReference type="RefSeq" id="WP_189136884.1">
    <property type="nucleotide sequence ID" value="NZ_BMNK01000001.1"/>
</dbReference>
<gene>
    <name evidence="4" type="ORF">GCM10012278_06100</name>
</gene>
<sequence length="319" mass="34092">MTTVGTEAIAGFFDDDLAPLVRRMADRPRGEGGGSDEDSREMRAMVWQGLAGLGALDTAEPVRLAELLGSALYQGPLLDTLTARELAWDVDLGQAPVALAVAAEPWSVTNETISARRTFVGFAAEVDHFVVGGVDSAGPRLALVRAGQPSITLRRYEETSRGEAYEVEFADATVAAWAGSATAWAAALAHARVRQAAYLVGLAQAALDHAVAYAKTRRQFGQPIGKFQGLAFRLSELSMHIDATRMLVHDRDAAEHAAAGLAAASDLARTVTTRTMQIHGAAGMLADNDAQLYYRRAAVESVRLGTPSQLRRETYVAQE</sequence>
<keyword evidence="5" id="KW-1185">Reference proteome</keyword>
<evidence type="ECO:0000259" key="3">
    <source>
        <dbReference type="Pfam" id="PF00441"/>
    </source>
</evidence>
<dbReference type="SUPFAM" id="SSF47203">
    <property type="entry name" value="Acyl-CoA dehydrogenase C-terminal domain-like"/>
    <property type="match status" value="1"/>
</dbReference>
<dbReference type="InterPro" id="IPR009075">
    <property type="entry name" value="AcylCo_DH/oxidase_C"/>
</dbReference>
<reference evidence="4" key="1">
    <citation type="journal article" date="2014" name="Int. J. Syst. Evol. Microbiol.">
        <title>Complete genome sequence of Corynebacterium casei LMG S-19264T (=DSM 44701T), isolated from a smear-ripened cheese.</title>
        <authorList>
            <consortium name="US DOE Joint Genome Institute (JGI-PGF)"/>
            <person name="Walter F."/>
            <person name="Albersmeier A."/>
            <person name="Kalinowski J."/>
            <person name="Ruckert C."/>
        </authorList>
    </citation>
    <scope>NUCLEOTIDE SEQUENCE</scope>
    <source>
        <strain evidence="4">CGMCC 4.7430</strain>
    </source>
</reference>
<evidence type="ECO:0000256" key="2">
    <source>
        <dbReference type="ARBA" id="ARBA00023002"/>
    </source>
</evidence>
<dbReference type="Gene3D" id="2.40.110.10">
    <property type="entry name" value="Butyryl-CoA Dehydrogenase, subunit A, domain 2"/>
    <property type="match status" value="1"/>
</dbReference>
<dbReference type="GO" id="GO:0003995">
    <property type="term" value="F:acyl-CoA dehydrogenase activity"/>
    <property type="evidence" value="ECO:0007669"/>
    <property type="project" value="TreeGrafter"/>
</dbReference>
<keyword evidence="2" id="KW-0560">Oxidoreductase</keyword>
<dbReference type="EMBL" id="BMNK01000001">
    <property type="protein sequence ID" value="GGP01723.1"/>
    <property type="molecule type" value="Genomic_DNA"/>
</dbReference>
<name>A0A918A0S9_9ACTN</name>
<dbReference type="Proteomes" id="UP000660745">
    <property type="component" value="Unassembled WGS sequence"/>
</dbReference>
<dbReference type="Pfam" id="PF00441">
    <property type="entry name" value="Acyl-CoA_dh_1"/>
    <property type="match status" value="1"/>
</dbReference>
<dbReference type="GO" id="GO:0033539">
    <property type="term" value="P:fatty acid beta-oxidation using acyl-CoA dehydrogenase"/>
    <property type="evidence" value="ECO:0007669"/>
    <property type="project" value="TreeGrafter"/>
</dbReference>
<protein>
    <recommendedName>
        <fullName evidence="3">Acyl-CoA dehydrogenase/oxidase C-terminal domain-containing protein</fullName>
    </recommendedName>
</protein>
<accession>A0A918A0S9</accession>